<organism evidence="3 4">
    <name type="scientific">Branchiibius cervicis</name>
    <dbReference type="NCBI Taxonomy" id="908252"/>
    <lineage>
        <taxon>Bacteria</taxon>
        <taxon>Bacillati</taxon>
        <taxon>Actinomycetota</taxon>
        <taxon>Actinomycetes</taxon>
        <taxon>Micrococcales</taxon>
        <taxon>Dermacoccaceae</taxon>
        <taxon>Branchiibius</taxon>
    </lineage>
</organism>
<feature type="region of interest" description="Disordered" evidence="1">
    <location>
        <begin position="153"/>
        <end position="175"/>
    </location>
</feature>
<proteinExistence type="predicted"/>
<keyword evidence="2" id="KW-0472">Membrane</keyword>
<evidence type="ECO:0000313" key="3">
    <source>
        <dbReference type="EMBL" id="MFC6712704.1"/>
    </source>
</evidence>
<feature type="transmembrane region" description="Helical" evidence="2">
    <location>
        <begin position="43"/>
        <end position="63"/>
    </location>
</feature>
<reference evidence="4" key="1">
    <citation type="journal article" date="2019" name="Int. J. Syst. Evol. Microbiol.">
        <title>The Global Catalogue of Microorganisms (GCM) 10K type strain sequencing project: providing services to taxonomists for standard genome sequencing and annotation.</title>
        <authorList>
            <consortium name="The Broad Institute Genomics Platform"/>
            <consortium name="The Broad Institute Genome Sequencing Center for Infectious Disease"/>
            <person name="Wu L."/>
            <person name="Ma J."/>
        </authorList>
    </citation>
    <scope>NUCLEOTIDE SEQUENCE [LARGE SCALE GENOMIC DNA]</scope>
    <source>
        <strain evidence="4">NBRC 106593</strain>
    </source>
</reference>
<dbReference type="Pfam" id="PF11377">
    <property type="entry name" value="DUF3180"/>
    <property type="match status" value="1"/>
</dbReference>
<dbReference type="InterPro" id="IPR021517">
    <property type="entry name" value="DUF3180"/>
</dbReference>
<evidence type="ECO:0000256" key="2">
    <source>
        <dbReference type="SAM" id="Phobius"/>
    </source>
</evidence>
<protein>
    <submittedName>
        <fullName evidence="3">DUF3180 domain-containing protein</fullName>
    </submittedName>
</protein>
<evidence type="ECO:0000313" key="4">
    <source>
        <dbReference type="Proteomes" id="UP001596356"/>
    </source>
</evidence>
<keyword evidence="2" id="KW-1133">Transmembrane helix</keyword>
<sequence length="175" mass="19110">MIDLSEGVRIRYGLIGAGVVLVLSFFGLRWWTSHGNSMPTNSWITVVVLLMIAAAVMVAGWEIRRYLRAPKAVAPPSPQRARATLVAAQACALAGSVFAGWYLAQVLVHIDRVSNGAERAPLWLALVSGLAATVVAVCGFIVQAWCRLPPKTRTPSDPRMVTRPFPRRPLRSRSH</sequence>
<feature type="transmembrane region" description="Helical" evidence="2">
    <location>
        <begin position="83"/>
        <end position="103"/>
    </location>
</feature>
<evidence type="ECO:0000256" key="1">
    <source>
        <dbReference type="SAM" id="MobiDB-lite"/>
    </source>
</evidence>
<keyword evidence="4" id="KW-1185">Reference proteome</keyword>
<accession>A0ABW2AP70</accession>
<dbReference type="EMBL" id="JBHSWJ010000002">
    <property type="protein sequence ID" value="MFC6712704.1"/>
    <property type="molecule type" value="Genomic_DNA"/>
</dbReference>
<dbReference type="Proteomes" id="UP001596356">
    <property type="component" value="Unassembled WGS sequence"/>
</dbReference>
<feature type="compositionally biased region" description="Basic residues" evidence="1">
    <location>
        <begin position="165"/>
        <end position="175"/>
    </location>
</feature>
<comment type="caution">
    <text evidence="3">The sequence shown here is derived from an EMBL/GenBank/DDBJ whole genome shotgun (WGS) entry which is preliminary data.</text>
</comment>
<feature type="transmembrane region" description="Helical" evidence="2">
    <location>
        <begin position="12"/>
        <end position="31"/>
    </location>
</feature>
<dbReference type="RefSeq" id="WP_377820173.1">
    <property type="nucleotide sequence ID" value="NZ_JBHSWJ010000002.1"/>
</dbReference>
<keyword evidence="2" id="KW-0812">Transmembrane</keyword>
<name>A0ABW2AP70_9MICO</name>
<gene>
    <name evidence="3" type="ORF">ACFQBT_02090</name>
</gene>
<feature type="transmembrane region" description="Helical" evidence="2">
    <location>
        <begin position="123"/>
        <end position="146"/>
    </location>
</feature>